<name>A4C0F3_9FLAO</name>
<sequence length="277" mass="30925">MNKIKHIFLLMLLSLVLIYSCNDNNNTFVNPFTSVDHEALAISDNDSILLFLKNNYYDAASDAVKTLVPGKIALFDEKEKLTITDARRNNFDYKIYVYKIKEGNPIDPEFGNSEDDKGNPAVSDSIYVKYSGQSIRSSVELSTVFDSNTSGAWFSYERLAVRGWSFGFTHFKGGYLKKEENGETLNGPITYLDGGKGILFIPSGMSYTSINANNYGSALVNQNLMFNVELLDFVKNTDHDNDGKPSSEEDTNNDGDLENDFSDNSRPGVPDYLNPTI</sequence>
<dbReference type="PROSITE" id="PS50059">
    <property type="entry name" value="FKBP_PPIASE"/>
    <property type="match status" value="1"/>
</dbReference>
<evidence type="ECO:0000256" key="3">
    <source>
        <dbReference type="ARBA" id="ARBA00023110"/>
    </source>
</evidence>
<accession>A4C0F3</accession>
<keyword evidence="4" id="KW-0413">Isomerase</keyword>
<dbReference type="GO" id="GO:0003755">
    <property type="term" value="F:peptidyl-prolyl cis-trans isomerase activity"/>
    <property type="evidence" value="ECO:0007669"/>
    <property type="project" value="UniProtKB-KW"/>
</dbReference>
<feature type="compositionally biased region" description="Acidic residues" evidence="5">
    <location>
        <begin position="248"/>
        <end position="261"/>
    </location>
</feature>
<dbReference type="HOGENOM" id="CLU_059537_0_0_10"/>
<dbReference type="STRING" id="313594.PI23P_09720"/>
<protein>
    <recommendedName>
        <fullName evidence="2 4">peptidylprolyl isomerase</fullName>
        <ecNumber evidence="2 4">5.2.1.8</ecNumber>
    </recommendedName>
</protein>
<evidence type="ECO:0000256" key="2">
    <source>
        <dbReference type="ARBA" id="ARBA00013194"/>
    </source>
</evidence>
<dbReference type="Gene3D" id="3.10.50.40">
    <property type="match status" value="1"/>
</dbReference>
<proteinExistence type="predicted"/>
<evidence type="ECO:0000313" key="9">
    <source>
        <dbReference type="Proteomes" id="UP000003053"/>
    </source>
</evidence>
<dbReference type="RefSeq" id="WP_004570564.1">
    <property type="nucleotide sequence ID" value="NZ_CH724148.1"/>
</dbReference>
<dbReference type="eggNOG" id="COG0545">
    <property type="taxonomic scope" value="Bacteria"/>
</dbReference>
<evidence type="ECO:0000256" key="5">
    <source>
        <dbReference type="SAM" id="MobiDB-lite"/>
    </source>
</evidence>
<keyword evidence="3 4" id="KW-0697">Rotamase</keyword>
<dbReference type="PROSITE" id="PS51257">
    <property type="entry name" value="PROKAR_LIPOPROTEIN"/>
    <property type="match status" value="1"/>
</dbReference>
<comment type="catalytic activity">
    <reaction evidence="1 4">
        <text>[protein]-peptidylproline (omega=180) = [protein]-peptidylproline (omega=0)</text>
        <dbReference type="Rhea" id="RHEA:16237"/>
        <dbReference type="Rhea" id="RHEA-COMP:10747"/>
        <dbReference type="Rhea" id="RHEA-COMP:10748"/>
        <dbReference type="ChEBI" id="CHEBI:83833"/>
        <dbReference type="ChEBI" id="CHEBI:83834"/>
        <dbReference type="EC" id="5.2.1.8"/>
    </reaction>
</comment>
<dbReference type="OrthoDB" id="1424215at2"/>
<evidence type="ECO:0000313" key="8">
    <source>
        <dbReference type="EMBL" id="EAR12896.1"/>
    </source>
</evidence>
<feature type="signal peptide" evidence="6">
    <location>
        <begin position="1"/>
        <end position="21"/>
    </location>
</feature>
<dbReference type="InterPro" id="IPR046357">
    <property type="entry name" value="PPIase_dom_sf"/>
</dbReference>
<reference evidence="8 9" key="1">
    <citation type="submission" date="2006-02" db="EMBL/GenBank/DDBJ databases">
        <authorList>
            <person name="Murray A."/>
            <person name="Staley J."/>
            <person name="Ferriera S."/>
            <person name="Johnson J."/>
            <person name="Kravitz S."/>
            <person name="Halpern A."/>
            <person name="Remington K."/>
            <person name="Beeson K."/>
            <person name="Tran B."/>
            <person name="Rogers Y.-H."/>
            <person name="Friedman R."/>
            <person name="Venter J.C."/>
        </authorList>
    </citation>
    <scope>NUCLEOTIDE SEQUENCE [LARGE SCALE GENOMIC DNA]</scope>
    <source>
        <strain evidence="8 9">23-P</strain>
    </source>
</reference>
<dbReference type="AlphaFoldDB" id="A4C0F3"/>
<dbReference type="EMBL" id="AAOG01000002">
    <property type="protein sequence ID" value="EAR12896.1"/>
    <property type="molecule type" value="Genomic_DNA"/>
</dbReference>
<feature type="domain" description="PPIase FKBP-type" evidence="7">
    <location>
        <begin position="123"/>
        <end position="234"/>
    </location>
</feature>
<feature type="region of interest" description="Disordered" evidence="5">
    <location>
        <begin position="237"/>
        <end position="277"/>
    </location>
</feature>
<evidence type="ECO:0000256" key="4">
    <source>
        <dbReference type="PROSITE-ProRule" id="PRU00277"/>
    </source>
</evidence>
<keyword evidence="6" id="KW-0732">Signal</keyword>
<organism evidence="8 9">
    <name type="scientific">Polaribacter irgensii 23-P</name>
    <dbReference type="NCBI Taxonomy" id="313594"/>
    <lineage>
        <taxon>Bacteria</taxon>
        <taxon>Pseudomonadati</taxon>
        <taxon>Bacteroidota</taxon>
        <taxon>Flavobacteriia</taxon>
        <taxon>Flavobacteriales</taxon>
        <taxon>Flavobacteriaceae</taxon>
    </lineage>
</organism>
<dbReference type="EC" id="5.2.1.8" evidence="2 4"/>
<dbReference type="InterPro" id="IPR001179">
    <property type="entry name" value="PPIase_FKBP_dom"/>
</dbReference>
<feature type="compositionally biased region" description="Basic and acidic residues" evidence="5">
    <location>
        <begin position="237"/>
        <end position="247"/>
    </location>
</feature>
<evidence type="ECO:0000259" key="7">
    <source>
        <dbReference type="PROSITE" id="PS50059"/>
    </source>
</evidence>
<gene>
    <name evidence="8" type="ORF">PI23P_09720</name>
</gene>
<comment type="caution">
    <text evidence="8">The sequence shown here is derived from an EMBL/GenBank/DDBJ whole genome shotgun (WGS) entry which is preliminary data.</text>
</comment>
<keyword evidence="9" id="KW-1185">Reference proteome</keyword>
<evidence type="ECO:0000256" key="6">
    <source>
        <dbReference type="SAM" id="SignalP"/>
    </source>
</evidence>
<dbReference type="Proteomes" id="UP000003053">
    <property type="component" value="Unassembled WGS sequence"/>
</dbReference>
<evidence type="ECO:0000256" key="1">
    <source>
        <dbReference type="ARBA" id="ARBA00000971"/>
    </source>
</evidence>
<feature type="chain" id="PRO_5002666827" description="peptidylprolyl isomerase" evidence="6">
    <location>
        <begin position="22"/>
        <end position="277"/>
    </location>
</feature>